<gene>
    <name evidence="3" type="ORF">AMTR_s00054p00200090</name>
</gene>
<dbReference type="InterPro" id="IPR011992">
    <property type="entry name" value="EF-hand-dom_pair"/>
</dbReference>
<keyword evidence="1" id="KW-0106">Calcium</keyword>
<dbReference type="AlphaFoldDB" id="U5CXX5"/>
<dbReference type="InterPro" id="IPR002048">
    <property type="entry name" value="EF_hand_dom"/>
</dbReference>
<dbReference type="SUPFAM" id="SSF47473">
    <property type="entry name" value="EF-hand"/>
    <property type="match status" value="1"/>
</dbReference>
<dbReference type="EMBL" id="KI392271">
    <property type="protein sequence ID" value="ERN18191.1"/>
    <property type="molecule type" value="Genomic_DNA"/>
</dbReference>
<evidence type="ECO:0000313" key="3">
    <source>
        <dbReference type="EMBL" id="ERN18191.1"/>
    </source>
</evidence>
<dbReference type="InterPro" id="IPR018247">
    <property type="entry name" value="EF_Hand_1_Ca_BS"/>
</dbReference>
<dbReference type="PROSITE" id="PS50222">
    <property type="entry name" value="EF_HAND_2"/>
    <property type="match status" value="1"/>
</dbReference>
<dbReference type="GO" id="GO:0005509">
    <property type="term" value="F:calcium ion binding"/>
    <property type="evidence" value="ECO:0007669"/>
    <property type="project" value="InterPro"/>
</dbReference>
<feature type="domain" description="EF-hand" evidence="2">
    <location>
        <begin position="60"/>
        <end position="95"/>
    </location>
</feature>
<protein>
    <recommendedName>
        <fullName evidence="2">EF-hand domain-containing protein</fullName>
    </recommendedName>
</protein>
<evidence type="ECO:0000313" key="4">
    <source>
        <dbReference type="Proteomes" id="UP000017836"/>
    </source>
</evidence>
<sequence length="98" mass="10950">MNGSLYHLELATSSAILSSNQRATNFTLSKPVTETQMPIEFKVLHQVIALQMTMPTHPSLNHSKLRDLFRAFDRDSNGNITAAELPLSMGHRLAFLRA</sequence>
<reference evidence="4" key="1">
    <citation type="journal article" date="2013" name="Science">
        <title>The Amborella genome and the evolution of flowering plants.</title>
        <authorList>
            <consortium name="Amborella Genome Project"/>
        </authorList>
    </citation>
    <scope>NUCLEOTIDE SEQUENCE [LARGE SCALE GENOMIC DNA]</scope>
</reference>
<dbReference type="PROSITE" id="PS00018">
    <property type="entry name" value="EF_HAND_1"/>
    <property type="match status" value="1"/>
</dbReference>
<dbReference type="Gramene" id="ERN18191">
    <property type="protein sequence ID" value="ERN18191"/>
    <property type="gene ID" value="AMTR_s00054p00200090"/>
</dbReference>
<dbReference type="Gene3D" id="1.10.238.10">
    <property type="entry name" value="EF-hand"/>
    <property type="match status" value="1"/>
</dbReference>
<name>U5CXX5_AMBTC</name>
<dbReference type="Proteomes" id="UP000017836">
    <property type="component" value="Unassembled WGS sequence"/>
</dbReference>
<accession>U5CXX5</accession>
<dbReference type="HOGENOM" id="CLU_2336437_0_0_1"/>
<organism evidence="3 4">
    <name type="scientific">Amborella trichopoda</name>
    <dbReference type="NCBI Taxonomy" id="13333"/>
    <lineage>
        <taxon>Eukaryota</taxon>
        <taxon>Viridiplantae</taxon>
        <taxon>Streptophyta</taxon>
        <taxon>Embryophyta</taxon>
        <taxon>Tracheophyta</taxon>
        <taxon>Spermatophyta</taxon>
        <taxon>Magnoliopsida</taxon>
        <taxon>Amborellales</taxon>
        <taxon>Amborellaceae</taxon>
        <taxon>Amborella</taxon>
    </lineage>
</organism>
<proteinExistence type="predicted"/>
<keyword evidence="4" id="KW-1185">Reference proteome</keyword>
<evidence type="ECO:0000259" key="2">
    <source>
        <dbReference type="PROSITE" id="PS50222"/>
    </source>
</evidence>
<evidence type="ECO:0000256" key="1">
    <source>
        <dbReference type="ARBA" id="ARBA00022837"/>
    </source>
</evidence>